<dbReference type="InterPro" id="IPR020846">
    <property type="entry name" value="MFS_dom"/>
</dbReference>
<feature type="transmembrane region" description="Helical" evidence="6">
    <location>
        <begin position="161"/>
        <end position="181"/>
    </location>
</feature>
<feature type="transmembrane region" description="Helical" evidence="6">
    <location>
        <begin position="67"/>
        <end position="87"/>
    </location>
</feature>
<evidence type="ECO:0000256" key="3">
    <source>
        <dbReference type="ARBA" id="ARBA00022692"/>
    </source>
</evidence>
<evidence type="ECO:0000256" key="6">
    <source>
        <dbReference type="SAM" id="Phobius"/>
    </source>
</evidence>
<dbReference type="InterPro" id="IPR011701">
    <property type="entry name" value="MFS"/>
</dbReference>
<keyword evidence="4 6" id="KW-1133">Transmembrane helix</keyword>
<accession>A0A1K2HIL6</accession>
<evidence type="ECO:0000256" key="5">
    <source>
        <dbReference type="ARBA" id="ARBA00023136"/>
    </source>
</evidence>
<dbReference type="SUPFAM" id="SSF103473">
    <property type="entry name" value="MFS general substrate transporter"/>
    <property type="match status" value="1"/>
</dbReference>
<evidence type="ECO:0000256" key="2">
    <source>
        <dbReference type="ARBA" id="ARBA00022448"/>
    </source>
</evidence>
<dbReference type="AlphaFoldDB" id="A0A1K2HIL6"/>
<protein>
    <submittedName>
        <fullName evidence="9">Major Facilitator Superfamily protein</fullName>
    </submittedName>
</protein>
<feature type="transmembrane region" description="Helical" evidence="6">
    <location>
        <begin position="93"/>
        <end position="121"/>
    </location>
</feature>
<keyword evidence="11" id="KW-1185">Reference proteome</keyword>
<name>A0A1K2HIL6_9LACT</name>
<dbReference type="PANTHER" id="PTHR23530:SF1">
    <property type="entry name" value="PERMEASE, MAJOR FACILITATOR SUPERFAMILY-RELATED"/>
    <property type="match status" value="1"/>
</dbReference>
<feature type="transmembrane region" description="Helical" evidence="6">
    <location>
        <begin position="133"/>
        <end position="155"/>
    </location>
</feature>
<dbReference type="Gene3D" id="1.20.1250.20">
    <property type="entry name" value="MFS general substrate transporter like domains"/>
    <property type="match status" value="1"/>
</dbReference>
<evidence type="ECO:0000313" key="11">
    <source>
        <dbReference type="Proteomes" id="UP000218979"/>
    </source>
</evidence>
<reference evidence="9 10" key="2">
    <citation type="submission" date="2016-11" db="EMBL/GenBank/DDBJ databases">
        <authorList>
            <person name="Jaros S."/>
            <person name="Januszkiewicz K."/>
            <person name="Wedrychowicz H."/>
        </authorList>
    </citation>
    <scope>NUCLEOTIDE SEQUENCE [LARGE SCALE GENOMIC DNA]</scope>
    <source>
        <strain evidence="9 10">DSM 22330</strain>
    </source>
</reference>
<dbReference type="EMBL" id="JXJT01000024">
    <property type="protein sequence ID" value="PCS01146.1"/>
    <property type="molecule type" value="Genomic_DNA"/>
</dbReference>
<gene>
    <name evidence="8" type="ORF">RR45_GL001150</name>
    <name evidence="9" type="ORF">SAMN02746068_02031</name>
</gene>
<evidence type="ECO:0000313" key="8">
    <source>
        <dbReference type="EMBL" id="PCS01146.1"/>
    </source>
</evidence>
<comment type="subcellular location">
    <subcellularLocation>
        <location evidence="1">Cell membrane</location>
        <topology evidence="1">Multi-pass membrane protein</topology>
    </subcellularLocation>
</comment>
<dbReference type="PANTHER" id="PTHR23530">
    <property type="entry name" value="TRANSPORT PROTEIN-RELATED"/>
    <property type="match status" value="1"/>
</dbReference>
<dbReference type="OrthoDB" id="9816124at2"/>
<organism evidence="9 10">
    <name type="scientific">Pseudolactococcus chungangensis CAU 28 = DSM 22330</name>
    <dbReference type="NCBI Taxonomy" id="1122154"/>
    <lineage>
        <taxon>Bacteria</taxon>
        <taxon>Bacillati</taxon>
        <taxon>Bacillota</taxon>
        <taxon>Bacilli</taxon>
        <taxon>Lactobacillales</taxon>
        <taxon>Streptococcaceae</taxon>
        <taxon>Pseudolactococcus</taxon>
    </lineage>
</organism>
<dbReference type="GO" id="GO:0005886">
    <property type="term" value="C:plasma membrane"/>
    <property type="evidence" value="ECO:0007669"/>
    <property type="project" value="UniProtKB-SubCell"/>
</dbReference>
<reference evidence="8 11" key="1">
    <citation type="submission" date="2014-12" db="EMBL/GenBank/DDBJ databases">
        <title>Draft genome sequences of 10 type strains of Lactococcus.</title>
        <authorList>
            <person name="Sun Z."/>
            <person name="Zhong Z."/>
            <person name="Liu W."/>
            <person name="Zhang W."/>
            <person name="Zhang H."/>
        </authorList>
    </citation>
    <scope>NUCLEOTIDE SEQUENCE [LARGE SCALE GENOMIC DNA]</scope>
    <source>
        <strain evidence="8 11">DSM 22330</strain>
    </source>
</reference>
<feature type="transmembrane region" description="Helical" evidence="6">
    <location>
        <begin position="307"/>
        <end position="326"/>
    </location>
</feature>
<dbReference type="Proteomes" id="UP000218979">
    <property type="component" value="Unassembled WGS sequence"/>
</dbReference>
<feature type="transmembrane region" description="Helical" evidence="6">
    <location>
        <begin position="216"/>
        <end position="239"/>
    </location>
</feature>
<dbReference type="GO" id="GO:0022857">
    <property type="term" value="F:transmembrane transporter activity"/>
    <property type="evidence" value="ECO:0007669"/>
    <property type="project" value="InterPro"/>
</dbReference>
<keyword evidence="3 6" id="KW-0812">Transmembrane</keyword>
<dbReference type="Proteomes" id="UP000185655">
    <property type="component" value="Unassembled WGS sequence"/>
</dbReference>
<evidence type="ECO:0000313" key="9">
    <source>
        <dbReference type="EMBL" id="SFZ76684.1"/>
    </source>
</evidence>
<evidence type="ECO:0000256" key="1">
    <source>
        <dbReference type="ARBA" id="ARBA00004651"/>
    </source>
</evidence>
<dbReference type="STRING" id="1122154.SAMN02746068_02031"/>
<feature type="transmembrane region" description="Helical" evidence="6">
    <location>
        <begin position="7"/>
        <end position="29"/>
    </location>
</feature>
<feature type="domain" description="Major facilitator superfamily (MFS) profile" evidence="7">
    <location>
        <begin position="1"/>
        <end position="396"/>
    </location>
</feature>
<keyword evidence="2" id="KW-0813">Transport</keyword>
<dbReference type="EMBL" id="FPKS01000018">
    <property type="protein sequence ID" value="SFZ76684.1"/>
    <property type="molecule type" value="Genomic_DNA"/>
</dbReference>
<feature type="transmembrane region" description="Helical" evidence="6">
    <location>
        <begin position="284"/>
        <end position="301"/>
    </location>
</feature>
<feature type="transmembrane region" description="Helical" evidence="6">
    <location>
        <begin position="338"/>
        <end position="360"/>
    </location>
</feature>
<keyword evidence="5 6" id="KW-0472">Membrane</keyword>
<evidence type="ECO:0000259" key="7">
    <source>
        <dbReference type="PROSITE" id="PS50850"/>
    </source>
</evidence>
<dbReference type="Pfam" id="PF07690">
    <property type="entry name" value="MFS_1"/>
    <property type="match status" value="1"/>
</dbReference>
<dbReference type="InterPro" id="IPR053160">
    <property type="entry name" value="MFS_DHA3_Transporter"/>
</dbReference>
<dbReference type="PROSITE" id="PS50850">
    <property type="entry name" value="MFS"/>
    <property type="match status" value="1"/>
</dbReference>
<dbReference type="RefSeq" id="WP_031366866.1">
    <property type="nucleotide sequence ID" value="NZ_FPKS01000018.1"/>
</dbReference>
<proteinExistence type="predicted"/>
<sequence>MSKKFKIFILYKIFSSLIFTRGIFLLFLLQEKNMTFLEVSTYQAIFFISTTLFEMPTGVIGDKFGKVNSLLIGSVLLTLQPILVLLMPSGNVLLLFGCAALQALAYTFISGSDGALLFEILESEDNKERYLSINARLLSLSSIILGGAILIGGIISNYSWHGVYLLTIFTNLMSCLALLFLRDKSVQKETSFSDDIVAVKKFHFKNIINSFQVSHLYFFFAFLVGFCILDGLFATYFNLNQIILEDFKIENAWIGTFFSALYFISALSYQLGAALHHYFTTKKIMVMTLIGMAGLFLVLPLTTNKLVVLIISISICFFPEMLYILVDNIIQENMTSDYRATILSIISLITSLSSSFFYVFLGFFHQNYGSKLMIDLIGIFVLLSVVCFCVMNSQIRVAIKEETKDEKM</sequence>
<feature type="transmembrane region" description="Helical" evidence="6">
    <location>
        <begin position="372"/>
        <end position="391"/>
    </location>
</feature>
<dbReference type="CDD" id="cd06174">
    <property type="entry name" value="MFS"/>
    <property type="match status" value="1"/>
</dbReference>
<evidence type="ECO:0000313" key="10">
    <source>
        <dbReference type="Proteomes" id="UP000185655"/>
    </source>
</evidence>
<feature type="transmembrane region" description="Helical" evidence="6">
    <location>
        <begin position="251"/>
        <end position="272"/>
    </location>
</feature>
<feature type="transmembrane region" description="Helical" evidence="6">
    <location>
        <begin position="41"/>
        <end position="60"/>
    </location>
</feature>
<dbReference type="InterPro" id="IPR036259">
    <property type="entry name" value="MFS_trans_sf"/>
</dbReference>
<evidence type="ECO:0000256" key="4">
    <source>
        <dbReference type="ARBA" id="ARBA00022989"/>
    </source>
</evidence>